<dbReference type="PANTHER" id="PTHR43792:SF16">
    <property type="entry name" value="N-ACETYLTRANSFERASE DOMAIN-CONTAINING PROTEIN"/>
    <property type="match status" value="1"/>
</dbReference>
<name>A0A972FQ61_9FLAO</name>
<reference evidence="2" key="1">
    <citation type="submission" date="2020-02" db="EMBL/GenBank/DDBJ databases">
        <title>Flavobacterium sp. genome.</title>
        <authorList>
            <person name="Jung H.S."/>
            <person name="Baek J.H."/>
            <person name="Jeon C.O."/>
        </authorList>
    </citation>
    <scope>NUCLEOTIDE SEQUENCE</scope>
    <source>
        <strain evidence="2">SE-s28</strain>
    </source>
</reference>
<dbReference type="Gene3D" id="3.40.630.30">
    <property type="match status" value="1"/>
</dbReference>
<proteinExistence type="predicted"/>
<evidence type="ECO:0000313" key="3">
    <source>
        <dbReference type="Proteomes" id="UP000712080"/>
    </source>
</evidence>
<organism evidence="2 3">
    <name type="scientific">Flavobacterium silvaticum</name>
    <dbReference type="NCBI Taxonomy" id="1852020"/>
    <lineage>
        <taxon>Bacteria</taxon>
        <taxon>Pseudomonadati</taxon>
        <taxon>Bacteroidota</taxon>
        <taxon>Flavobacteriia</taxon>
        <taxon>Flavobacteriales</taxon>
        <taxon>Flavobacteriaceae</taxon>
        <taxon>Flavobacterium</taxon>
    </lineage>
</organism>
<dbReference type="AlphaFoldDB" id="A0A972FQ61"/>
<dbReference type="Proteomes" id="UP000712080">
    <property type="component" value="Unassembled WGS sequence"/>
</dbReference>
<evidence type="ECO:0000313" key="2">
    <source>
        <dbReference type="EMBL" id="NMH29320.1"/>
    </source>
</evidence>
<protein>
    <submittedName>
        <fullName evidence="2">GNAT family N-acetyltransferase</fullName>
    </submittedName>
</protein>
<dbReference type="PROSITE" id="PS51186">
    <property type="entry name" value="GNAT"/>
    <property type="match status" value="1"/>
</dbReference>
<dbReference type="InterPro" id="IPR016181">
    <property type="entry name" value="Acyl_CoA_acyltransferase"/>
</dbReference>
<dbReference type="SUPFAM" id="SSF55729">
    <property type="entry name" value="Acyl-CoA N-acyltransferases (Nat)"/>
    <property type="match status" value="1"/>
</dbReference>
<comment type="caution">
    <text evidence="2">The sequence shown here is derived from an EMBL/GenBank/DDBJ whole genome shotgun (WGS) entry which is preliminary data.</text>
</comment>
<dbReference type="PANTHER" id="PTHR43792">
    <property type="entry name" value="GNAT FAMILY, PUTATIVE (AFU_ORTHOLOGUE AFUA_3G00765)-RELATED-RELATED"/>
    <property type="match status" value="1"/>
</dbReference>
<dbReference type="RefSeq" id="WP_169528418.1">
    <property type="nucleotide sequence ID" value="NZ_JAAMPU010000108.1"/>
</dbReference>
<dbReference type="Pfam" id="PF13302">
    <property type="entry name" value="Acetyltransf_3"/>
    <property type="match status" value="1"/>
</dbReference>
<dbReference type="InterPro" id="IPR000182">
    <property type="entry name" value="GNAT_dom"/>
</dbReference>
<sequence>MTPKNIETDRLFFRELQPDDDAGMFALDSNPNVHRFVGNRPQTEIQQSRDVIAYVRSQYETTGIGRYAAIEKATGEFIGWAGLKVERNVNGRGKFWDIGYRLREEFWGKGYATEATIAFLAYGFHDFKAEKINAYTDSDNKASQRILEKCGLKHTETFEHEGKPWFWYEITKEEYEK</sequence>
<feature type="domain" description="N-acetyltransferase" evidence="1">
    <location>
        <begin position="11"/>
        <end position="173"/>
    </location>
</feature>
<dbReference type="InterPro" id="IPR051531">
    <property type="entry name" value="N-acetyltransferase"/>
</dbReference>
<gene>
    <name evidence="2" type="ORF">G6047_14875</name>
</gene>
<accession>A0A972FQ61</accession>
<dbReference type="GO" id="GO:0016747">
    <property type="term" value="F:acyltransferase activity, transferring groups other than amino-acyl groups"/>
    <property type="evidence" value="ECO:0007669"/>
    <property type="project" value="InterPro"/>
</dbReference>
<keyword evidence="3" id="KW-1185">Reference proteome</keyword>
<dbReference type="EMBL" id="JAAMPU010000108">
    <property type="protein sequence ID" value="NMH29320.1"/>
    <property type="molecule type" value="Genomic_DNA"/>
</dbReference>
<evidence type="ECO:0000259" key="1">
    <source>
        <dbReference type="PROSITE" id="PS51186"/>
    </source>
</evidence>